<proteinExistence type="predicted"/>
<dbReference type="Proteomes" id="UP000823598">
    <property type="component" value="Unassembled WGS sequence"/>
</dbReference>
<name>A0A9D9NKL8_9BACT</name>
<protein>
    <submittedName>
        <fullName evidence="1">Uncharacterized protein</fullName>
    </submittedName>
</protein>
<reference evidence="1" key="1">
    <citation type="submission" date="2020-10" db="EMBL/GenBank/DDBJ databases">
        <authorList>
            <person name="Gilroy R."/>
        </authorList>
    </citation>
    <scope>NUCLEOTIDE SEQUENCE</scope>
    <source>
        <strain evidence="1">6919</strain>
    </source>
</reference>
<dbReference type="EMBL" id="JADIMC010000069">
    <property type="protein sequence ID" value="MBO8476583.1"/>
    <property type="molecule type" value="Genomic_DNA"/>
</dbReference>
<comment type="caution">
    <text evidence="1">The sequence shown here is derived from an EMBL/GenBank/DDBJ whole genome shotgun (WGS) entry which is preliminary data.</text>
</comment>
<accession>A0A9D9NKL8</accession>
<organism evidence="1 2">
    <name type="scientific">Candidatus Limisoma faecipullorum</name>
    <dbReference type="NCBI Taxonomy" id="2840854"/>
    <lineage>
        <taxon>Bacteria</taxon>
        <taxon>Pseudomonadati</taxon>
        <taxon>Bacteroidota</taxon>
        <taxon>Bacteroidia</taxon>
        <taxon>Bacteroidales</taxon>
        <taxon>Candidatus Limisoma</taxon>
    </lineage>
</organism>
<gene>
    <name evidence="1" type="ORF">IAB88_06275</name>
</gene>
<dbReference type="PROSITE" id="PS51257">
    <property type="entry name" value="PROKAR_LIPOPROTEIN"/>
    <property type="match status" value="1"/>
</dbReference>
<dbReference type="AlphaFoldDB" id="A0A9D9NKL8"/>
<sequence length="148" mass="17037">MKNVLIVFLPLVVFLLFSCEEPGLDDKVSITVENASDEAVFILLDWSKRPYSTKDFNENEISGDLIKIESGGSGEYGTTKGNFLQHPFATIIIFRESTLKRFTAHDAVENDIYDDRYNLTYSDLEQYGFRIVYHGYSNWQEQTQKSDI</sequence>
<evidence type="ECO:0000313" key="1">
    <source>
        <dbReference type="EMBL" id="MBO8476583.1"/>
    </source>
</evidence>
<evidence type="ECO:0000313" key="2">
    <source>
        <dbReference type="Proteomes" id="UP000823598"/>
    </source>
</evidence>
<reference evidence="1" key="2">
    <citation type="journal article" date="2021" name="PeerJ">
        <title>Extensive microbial diversity within the chicken gut microbiome revealed by metagenomics and culture.</title>
        <authorList>
            <person name="Gilroy R."/>
            <person name="Ravi A."/>
            <person name="Getino M."/>
            <person name="Pursley I."/>
            <person name="Horton D.L."/>
            <person name="Alikhan N.F."/>
            <person name="Baker D."/>
            <person name="Gharbi K."/>
            <person name="Hall N."/>
            <person name="Watson M."/>
            <person name="Adriaenssens E.M."/>
            <person name="Foster-Nyarko E."/>
            <person name="Jarju S."/>
            <person name="Secka A."/>
            <person name="Antonio M."/>
            <person name="Oren A."/>
            <person name="Chaudhuri R.R."/>
            <person name="La Ragione R."/>
            <person name="Hildebrand F."/>
            <person name="Pallen M.J."/>
        </authorList>
    </citation>
    <scope>NUCLEOTIDE SEQUENCE</scope>
    <source>
        <strain evidence="1">6919</strain>
    </source>
</reference>